<dbReference type="GO" id="GO:0046210">
    <property type="term" value="P:nitric oxide catabolic process"/>
    <property type="evidence" value="ECO:0007669"/>
    <property type="project" value="TreeGrafter"/>
</dbReference>
<dbReference type="RefSeq" id="XP_008081200.1">
    <property type="nucleotide sequence ID" value="XM_008083009.1"/>
</dbReference>
<dbReference type="FunFam" id="3.40.50.80:FF:000010">
    <property type="entry name" value="Flavohemoprotein"/>
    <property type="match status" value="1"/>
</dbReference>
<dbReference type="FunFam" id="1.10.490.10:FF:000003">
    <property type="entry name" value="Flavohemoprotein"/>
    <property type="match status" value="1"/>
</dbReference>
<proteinExistence type="inferred from homology"/>
<evidence type="ECO:0000256" key="7">
    <source>
        <dbReference type="ARBA" id="ARBA00022630"/>
    </source>
</evidence>
<evidence type="ECO:0000256" key="1">
    <source>
        <dbReference type="ARBA" id="ARBA00001970"/>
    </source>
</evidence>
<dbReference type="InterPro" id="IPR009050">
    <property type="entry name" value="Globin-like_sf"/>
</dbReference>
<dbReference type="GO" id="GO:0019825">
    <property type="term" value="F:oxygen binding"/>
    <property type="evidence" value="ECO:0007669"/>
    <property type="project" value="InterPro"/>
</dbReference>
<evidence type="ECO:0000256" key="16">
    <source>
        <dbReference type="ARBA" id="ARBA00056398"/>
    </source>
</evidence>
<dbReference type="KEGG" id="glz:GLAREA_12227"/>
<keyword evidence="12" id="KW-0408">Iron</keyword>
<dbReference type="InterPro" id="IPR039261">
    <property type="entry name" value="FNR_nucleotide-bd"/>
</dbReference>
<reference evidence="19 20" key="1">
    <citation type="journal article" date="2013" name="BMC Genomics">
        <title>Genomics-driven discovery of the pneumocandin biosynthetic gene cluster in the fungus Glarea lozoyensis.</title>
        <authorList>
            <person name="Chen L."/>
            <person name="Yue Q."/>
            <person name="Zhang X."/>
            <person name="Xiang M."/>
            <person name="Wang C."/>
            <person name="Li S."/>
            <person name="Che Y."/>
            <person name="Ortiz-Lopez F.J."/>
            <person name="Bills G.F."/>
            <person name="Liu X."/>
            <person name="An Z."/>
        </authorList>
    </citation>
    <scope>NUCLEOTIDE SEQUENCE [LARGE SCALE GENOMIC DNA]</scope>
    <source>
        <strain evidence="20">ATCC 20868 / MF5171</strain>
    </source>
</reference>
<evidence type="ECO:0000256" key="5">
    <source>
        <dbReference type="ARBA" id="ARBA00022575"/>
    </source>
</evidence>
<dbReference type="SUPFAM" id="SSF52343">
    <property type="entry name" value="Ferredoxin reductase-like, C-terminal NADP-linked domain"/>
    <property type="match status" value="1"/>
</dbReference>
<dbReference type="PROSITE" id="PS51384">
    <property type="entry name" value="FAD_FR"/>
    <property type="match status" value="1"/>
</dbReference>
<dbReference type="AlphaFoldDB" id="S3D2U5"/>
<keyword evidence="6" id="KW-0349">Heme</keyword>
<evidence type="ECO:0000256" key="3">
    <source>
        <dbReference type="ARBA" id="ARBA00006401"/>
    </source>
</evidence>
<comment type="catalytic activity">
    <reaction evidence="15">
        <text>2 nitric oxide + NADPH + 2 O2 = 2 nitrate + NADP(+) + H(+)</text>
        <dbReference type="Rhea" id="RHEA:19465"/>
        <dbReference type="ChEBI" id="CHEBI:15378"/>
        <dbReference type="ChEBI" id="CHEBI:15379"/>
        <dbReference type="ChEBI" id="CHEBI:16480"/>
        <dbReference type="ChEBI" id="CHEBI:17632"/>
        <dbReference type="ChEBI" id="CHEBI:57783"/>
        <dbReference type="ChEBI" id="CHEBI:58349"/>
        <dbReference type="EC" id="1.14.12.17"/>
    </reaction>
</comment>
<dbReference type="InterPro" id="IPR012292">
    <property type="entry name" value="Globin/Proto"/>
</dbReference>
<dbReference type="CDD" id="cd06184">
    <property type="entry name" value="flavohem_like_fad_nad_binding"/>
    <property type="match status" value="1"/>
</dbReference>
<evidence type="ECO:0000256" key="14">
    <source>
        <dbReference type="ARBA" id="ARBA00048649"/>
    </source>
</evidence>
<dbReference type="GO" id="GO:0008941">
    <property type="term" value="F:nitric oxide dioxygenase NAD(P)H activity"/>
    <property type="evidence" value="ECO:0007669"/>
    <property type="project" value="UniProtKB-EC"/>
</dbReference>
<evidence type="ECO:0000256" key="15">
    <source>
        <dbReference type="ARBA" id="ARBA00049433"/>
    </source>
</evidence>
<evidence type="ECO:0000256" key="6">
    <source>
        <dbReference type="ARBA" id="ARBA00022617"/>
    </source>
</evidence>
<dbReference type="FunFam" id="2.40.30.10:FF:000034">
    <property type="entry name" value="Flavohemoprotein"/>
    <property type="match status" value="1"/>
</dbReference>
<dbReference type="Pfam" id="PF00042">
    <property type="entry name" value="Globin"/>
    <property type="match status" value="1"/>
</dbReference>
<keyword evidence="8" id="KW-0479">Metal-binding</keyword>
<dbReference type="EMBL" id="KE145360">
    <property type="protein sequence ID" value="EPE32145.1"/>
    <property type="molecule type" value="Genomic_DNA"/>
</dbReference>
<evidence type="ECO:0000256" key="11">
    <source>
        <dbReference type="ARBA" id="ARBA00023002"/>
    </source>
</evidence>
<evidence type="ECO:0000256" key="9">
    <source>
        <dbReference type="ARBA" id="ARBA00022827"/>
    </source>
</evidence>
<dbReference type="STRING" id="1116229.S3D2U5"/>
<keyword evidence="9" id="KW-0274">FAD</keyword>
<feature type="domain" description="FAD-binding FR-type" evidence="18">
    <location>
        <begin position="150"/>
        <end position="270"/>
    </location>
</feature>
<sequence>MSTLTKSQIQTIKATVPVLAQHGETITTKFYADLLVAHPELKNVFNSTHQATGRQARALGASLHAYASNIDDLGRLSPALELICHKHASLYIQPESYDVVGYHLLKAMKEVLGDAATPEILDAWETAYWQLANIMMSKEKDLYQRGDGWTNWKSFRIAKKIKEAEEITSFYLKPVDETFSLPMYKLGQYISVNVHILDSEGGHWQARQYSMSDSPGNEYLRISVKRDSEAHSPDSSHVHQRGQISNLLHDQKDVGDEIQVSHPRGDFYFESQRKDQSPVILISAGVGSTCLLSILKTISQNTTRPITWIHGARNHEMRPFKETVDQICSRNDAMHTVYFSSRPLQTEVEGREYDKQGRINLENVNKWLLFTDDDSAQYFVCGPSEFMVNTSKQLKRYGVNDKNIKMELFGTGAIPDS</sequence>
<evidence type="ECO:0000259" key="18">
    <source>
        <dbReference type="PROSITE" id="PS51384"/>
    </source>
</evidence>
<dbReference type="GeneID" id="19471268"/>
<keyword evidence="20" id="KW-1185">Reference proteome</keyword>
<dbReference type="Gene3D" id="1.10.490.10">
    <property type="entry name" value="Globins"/>
    <property type="match status" value="1"/>
</dbReference>
<evidence type="ECO:0000256" key="10">
    <source>
        <dbReference type="ARBA" id="ARBA00022857"/>
    </source>
</evidence>
<dbReference type="InterPro" id="IPR017938">
    <property type="entry name" value="Riboflavin_synthase-like_b-brl"/>
</dbReference>
<dbReference type="PANTHER" id="PTHR43396:SF3">
    <property type="entry name" value="FLAVOHEMOPROTEIN"/>
    <property type="match status" value="1"/>
</dbReference>
<feature type="domain" description="Globin" evidence="17">
    <location>
        <begin position="3"/>
        <end position="140"/>
    </location>
</feature>
<dbReference type="Pfam" id="PF00175">
    <property type="entry name" value="NAD_binding_1"/>
    <property type="match status" value="1"/>
</dbReference>
<dbReference type="InterPro" id="IPR001433">
    <property type="entry name" value="OxRdtase_FAD/NAD-bd"/>
</dbReference>
<comment type="catalytic activity">
    <reaction evidence="14">
        <text>2 nitric oxide + NADH + 2 O2 = 2 nitrate + NAD(+) + H(+)</text>
        <dbReference type="Rhea" id="RHEA:19469"/>
        <dbReference type="ChEBI" id="CHEBI:15378"/>
        <dbReference type="ChEBI" id="CHEBI:15379"/>
        <dbReference type="ChEBI" id="CHEBI:16480"/>
        <dbReference type="ChEBI" id="CHEBI:17632"/>
        <dbReference type="ChEBI" id="CHEBI:57540"/>
        <dbReference type="ChEBI" id="CHEBI:57945"/>
        <dbReference type="EC" id="1.14.12.17"/>
    </reaction>
</comment>
<dbReference type="GO" id="GO:0009636">
    <property type="term" value="P:response to toxic substance"/>
    <property type="evidence" value="ECO:0007669"/>
    <property type="project" value="UniProtKB-KW"/>
</dbReference>
<dbReference type="OMA" id="ADIHYEV"/>
<accession>S3D2U5</accession>
<evidence type="ECO:0000256" key="13">
    <source>
        <dbReference type="ARBA" id="ARBA00023027"/>
    </source>
</evidence>
<keyword evidence="11" id="KW-0560">Oxidoreductase</keyword>
<dbReference type="GO" id="GO:0071949">
    <property type="term" value="F:FAD binding"/>
    <property type="evidence" value="ECO:0007669"/>
    <property type="project" value="TreeGrafter"/>
</dbReference>
<dbReference type="SUPFAM" id="SSF46458">
    <property type="entry name" value="Globin-like"/>
    <property type="match status" value="1"/>
</dbReference>
<evidence type="ECO:0000313" key="19">
    <source>
        <dbReference type="EMBL" id="EPE32145.1"/>
    </source>
</evidence>
<dbReference type="InterPro" id="IPR000971">
    <property type="entry name" value="Globin"/>
</dbReference>
<dbReference type="Proteomes" id="UP000016922">
    <property type="component" value="Unassembled WGS sequence"/>
</dbReference>
<organism evidence="19 20">
    <name type="scientific">Glarea lozoyensis (strain ATCC 20868 / MF5171)</name>
    <dbReference type="NCBI Taxonomy" id="1116229"/>
    <lineage>
        <taxon>Eukaryota</taxon>
        <taxon>Fungi</taxon>
        <taxon>Dikarya</taxon>
        <taxon>Ascomycota</taxon>
        <taxon>Pezizomycotina</taxon>
        <taxon>Leotiomycetes</taxon>
        <taxon>Helotiales</taxon>
        <taxon>Helotiaceae</taxon>
        <taxon>Glarea</taxon>
    </lineage>
</organism>
<comment type="cofactor">
    <cofactor evidence="1">
        <name>heme b</name>
        <dbReference type="ChEBI" id="CHEBI:60344"/>
    </cofactor>
</comment>
<dbReference type="GO" id="GO:0071500">
    <property type="term" value="P:cellular response to nitrosative stress"/>
    <property type="evidence" value="ECO:0007669"/>
    <property type="project" value="TreeGrafter"/>
</dbReference>
<keyword evidence="5" id="KW-0216">Detoxification</keyword>
<dbReference type="NCBIfam" id="NF009805">
    <property type="entry name" value="PRK13289.1"/>
    <property type="match status" value="1"/>
</dbReference>
<keyword evidence="10" id="KW-0521">NADP</keyword>
<dbReference type="Gene3D" id="3.40.50.80">
    <property type="entry name" value="Nucleotide-binding domain of ferredoxin-NADP reductase (FNR) module"/>
    <property type="match status" value="1"/>
</dbReference>
<dbReference type="Gene3D" id="2.40.30.10">
    <property type="entry name" value="Translation factors"/>
    <property type="match status" value="1"/>
</dbReference>
<evidence type="ECO:0000256" key="4">
    <source>
        <dbReference type="ARBA" id="ARBA00012229"/>
    </source>
</evidence>
<dbReference type="OrthoDB" id="436496at2759"/>
<dbReference type="GO" id="GO:0046872">
    <property type="term" value="F:metal ion binding"/>
    <property type="evidence" value="ECO:0007669"/>
    <property type="project" value="UniProtKB-KW"/>
</dbReference>
<keyword evidence="13" id="KW-0520">NAD</keyword>
<dbReference type="HOGENOM" id="CLU_003827_12_0_1"/>
<dbReference type="PANTHER" id="PTHR43396">
    <property type="entry name" value="FLAVOHEMOPROTEIN"/>
    <property type="match status" value="1"/>
</dbReference>
<evidence type="ECO:0000256" key="12">
    <source>
        <dbReference type="ARBA" id="ARBA00023004"/>
    </source>
</evidence>
<evidence type="ECO:0000259" key="17">
    <source>
        <dbReference type="PROSITE" id="PS01033"/>
    </source>
</evidence>
<comment type="similarity">
    <text evidence="3">In the C-terminal section; belongs to the flavoprotein pyridine nucleotide cytochrome reductase family.</text>
</comment>
<dbReference type="PROSITE" id="PS01033">
    <property type="entry name" value="GLOBIN"/>
    <property type="match status" value="1"/>
</dbReference>
<protein>
    <recommendedName>
        <fullName evidence="4">nitric oxide dioxygenase</fullName>
        <ecNumber evidence="4">1.14.12.17</ecNumber>
    </recommendedName>
</protein>
<dbReference type="CDD" id="cd08922">
    <property type="entry name" value="FHb-globin"/>
    <property type="match status" value="1"/>
</dbReference>
<comment type="function">
    <text evidence="16">In the presence of oxygen and NADH, it has NADH oxidase activity, which leads to the generation of superoxide and H(2)O(2). Under anaerobic conditions, it also exhibits nitric oxide reductase and FAD reductase activities. However, all these reactions are much lower than NOD activity.</text>
</comment>
<keyword evidence="7" id="KW-0285">Flavoprotein</keyword>
<dbReference type="InterPro" id="IPR017927">
    <property type="entry name" value="FAD-bd_FR_type"/>
</dbReference>
<gene>
    <name evidence="19" type="ORF">GLAREA_12227</name>
</gene>
<dbReference type="eggNOG" id="KOG3378">
    <property type="taxonomic scope" value="Eukaryota"/>
</dbReference>
<name>S3D2U5_GLAL2</name>
<dbReference type="GO" id="GO:0020037">
    <property type="term" value="F:heme binding"/>
    <property type="evidence" value="ECO:0007669"/>
    <property type="project" value="InterPro"/>
</dbReference>
<evidence type="ECO:0000256" key="8">
    <source>
        <dbReference type="ARBA" id="ARBA00022723"/>
    </source>
</evidence>
<evidence type="ECO:0000256" key="2">
    <source>
        <dbReference type="ARBA" id="ARBA00001974"/>
    </source>
</evidence>
<dbReference type="SUPFAM" id="SSF63380">
    <property type="entry name" value="Riboflavin synthase domain-like"/>
    <property type="match status" value="1"/>
</dbReference>
<comment type="cofactor">
    <cofactor evidence="2">
        <name>FAD</name>
        <dbReference type="ChEBI" id="CHEBI:57692"/>
    </cofactor>
</comment>
<dbReference type="EC" id="1.14.12.17" evidence="4"/>
<evidence type="ECO:0000313" key="20">
    <source>
        <dbReference type="Proteomes" id="UP000016922"/>
    </source>
</evidence>